<feature type="non-terminal residue" evidence="2">
    <location>
        <position position="306"/>
    </location>
</feature>
<sequence>MATNYPNIGQTSTDFASMYINIKRDFQQALAVRKHESLFPLVSSVIKSTGKSNQYDMSFIINRMNPWLGSRTREKIALDTISLVNEKFETSLDVSRDDIDDDALGLLEMQLSGLPIIAQNFYDEKVFDVYNDHITDTETTYAAGFDGFPIFAIDHAWSYGYTTAQDNIRGVSVANAGKLDQTYGYTNIKAAIVSLENFLLPNQTRAGSKATHLLCSSSTYFDARQILESAGLNLASSATSGSVTVAERGTVNPLHGQGIQVVKCPELTSGYWVLADLSGPLKPVILQDRRPIEMARLAEGSTEYYE</sequence>
<name>A0A0F9CQC0_9ZZZZ</name>
<dbReference type="EMBL" id="LAZR01043121">
    <property type="protein sequence ID" value="KKL07856.1"/>
    <property type="molecule type" value="Genomic_DNA"/>
</dbReference>
<protein>
    <recommendedName>
        <fullName evidence="1">Bacteriophage Mu GpT domain-containing protein</fullName>
    </recommendedName>
</protein>
<dbReference type="AlphaFoldDB" id="A0A0F9CQC0"/>
<evidence type="ECO:0000259" key="1">
    <source>
        <dbReference type="Pfam" id="PF10124"/>
    </source>
</evidence>
<dbReference type="Pfam" id="PF10124">
    <property type="entry name" value="Mu-like_gpT"/>
    <property type="match status" value="1"/>
</dbReference>
<gene>
    <name evidence="2" type="ORF">LCGC14_2581800</name>
</gene>
<feature type="domain" description="Bacteriophage Mu GpT" evidence="1">
    <location>
        <begin position="17"/>
        <end position="168"/>
    </location>
</feature>
<proteinExistence type="predicted"/>
<comment type="caution">
    <text evidence="2">The sequence shown here is derived from an EMBL/GenBank/DDBJ whole genome shotgun (WGS) entry which is preliminary data.</text>
</comment>
<accession>A0A0F9CQC0</accession>
<dbReference type="InterPro" id="IPR018774">
    <property type="entry name" value="Phage_Mu_GpT"/>
</dbReference>
<organism evidence="2">
    <name type="scientific">marine sediment metagenome</name>
    <dbReference type="NCBI Taxonomy" id="412755"/>
    <lineage>
        <taxon>unclassified sequences</taxon>
        <taxon>metagenomes</taxon>
        <taxon>ecological metagenomes</taxon>
    </lineage>
</organism>
<reference evidence="2" key="1">
    <citation type="journal article" date="2015" name="Nature">
        <title>Complex archaea that bridge the gap between prokaryotes and eukaryotes.</title>
        <authorList>
            <person name="Spang A."/>
            <person name="Saw J.H."/>
            <person name="Jorgensen S.L."/>
            <person name="Zaremba-Niedzwiedzka K."/>
            <person name="Martijn J."/>
            <person name="Lind A.E."/>
            <person name="van Eijk R."/>
            <person name="Schleper C."/>
            <person name="Guy L."/>
            <person name="Ettema T.J."/>
        </authorList>
    </citation>
    <scope>NUCLEOTIDE SEQUENCE</scope>
</reference>
<evidence type="ECO:0000313" key="2">
    <source>
        <dbReference type="EMBL" id="KKL07856.1"/>
    </source>
</evidence>